<keyword evidence="3" id="KW-1185">Reference proteome</keyword>
<dbReference type="InterPro" id="IPR001509">
    <property type="entry name" value="Epimerase_deHydtase"/>
</dbReference>
<comment type="caution">
    <text evidence="2">The sequence shown here is derived from an EMBL/GenBank/DDBJ whole genome shotgun (WGS) entry which is preliminary data.</text>
</comment>
<evidence type="ECO:0000313" key="3">
    <source>
        <dbReference type="Proteomes" id="UP001500339"/>
    </source>
</evidence>
<protein>
    <submittedName>
        <fullName evidence="2">NAD-dependent epimerase/dehydratase family protein</fullName>
    </submittedName>
</protein>
<dbReference type="RefSeq" id="WP_343768246.1">
    <property type="nucleotide sequence ID" value="NZ_BAAACF010000001.1"/>
</dbReference>
<reference evidence="3" key="1">
    <citation type="journal article" date="2019" name="Int. J. Syst. Evol. Microbiol.">
        <title>The Global Catalogue of Microorganisms (GCM) 10K type strain sequencing project: providing services to taxonomists for standard genome sequencing and annotation.</title>
        <authorList>
            <consortium name="The Broad Institute Genomics Platform"/>
            <consortium name="The Broad Institute Genome Sequencing Center for Infectious Disease"/>
            <person name="Wu L."/>
            <person name="Ma J."/>
        </authorList>
    </citation>
    <scope>NUCLEOTIDE SEQUENCE [LARGE SCALE GENOMIC DNA]</scope>
    <source>
        <strain evidence="3">JCM 1405</strain>
    </source>
</reference>
<feature type="domain" description="NAD-dependent epimerase/dehydratase" evidence="1">
    <location>
        <begin position="4"/>
        <end position="70"/>
    </location>
</feature>
<dbReference type="InterPro" id="IPR036291">
    <property type="entry name" value="NAD(P)-bd_dom_sf"/>
</dbReference>
<dbReference type="PANTHER" id="PTHR43245:SF13">
    <property type="entry name" value="UDP-D-APIOSE_UDP-D-XYLOSE SYNTHASE 2"/>
    <property type="match status" value="1"/>
</dbReference>
<evidence type="ECO:0000259" key="1">
    <source>
        <dbReference type="Pfam" id="PF01370"/>
    </source>
</evidence>
<dbReference type="EMBL" id="BAAACF010000001">
    <property type="protein sequence ID" value="GAA0722615.1"/>
    <property type="molecule type" value="Genomic_DNA"/>
</dbReference>
<dbReference type="Pfam" id="PF01370">
    <property type="entry name" value="Epimerase"/>
    <property type="match status" value="1"/>
</dbReference>
<dbReference type="InterPro" id="IPR050177">
    <property type="entry name" value="Lipid_A_modif_metabolic_enz"/>
</dbReference>
<name>A0ABP3U663_9CLOT</name>
<sequence length="288" mass="33048">MDKVLVFGGTRFFGKDLVRTLIDNKYDVTIATRGLTKDDFGDKVKRIAIDRDNKEALKKAFKDMSFNIIYDNICYSPNGALSVCDIFKGKVGKYVFTSTLSVYDGGLNLKEEEFNPYNYKIKFGEREDFSYNEGKRLAEAVFFQKATFPVVAVRFPVVIGEGDYTKRLISYAENIYNEIPFFVDNLESEMSFISSQEAGEFLHWISTKDFKGPINACSNGTIKIKEIIAMCEEKLNKKWIADERDKGITGAFNGFYRHTLSNEKAKELGFQFKDIHKEVESNILRRLK</sequence>
<gene>
    <name evidence="2" type="ORF">GCM10008905_14320</name>
</gene>
<accession>A0ABP3U663</accession>
<dbReference type="Gene3D" id="3.40.50.720">
    <property type="entry name" value="NAD(P)-binding Rossmann-like Domain"/>
    <property type="match status" value="1"/>
</dbReference>
<dbReference type="PANTHER" id="PTHR43245">
    <property type="entry name" value="BIFUNCTIONAL POLYMYXIN RESISTANCE PROTEIN ARNA"/>
    <property type="match status" value="1"/>
</dbReference>
<evidence type="ECO:0000313" key="2">
    <source>
        <dbReference type="EMBL" id="GAA0722615.1"/>
    </source>
</evidence>
<dbReference type="Proteomes" id="UP001500339">
    <property type="component" value="Unassembled WGS sequence"/>
</dbReference>
<dbReference type="SUPFAM" id="SSF51735">
    <property type="entry name" value="NAD(P)-binding Rossmann-fold domains"/>
    <property type="match status" value="1"/>
</dbReference>
<organism evidence="2 3">
    <name type="scientific">Clostridium malenominatum</name>
    <dbReference type="NCBI Taxonomy" id="1539"/>
    <lineage>
        <taxon>Bacteria</taxon>
        <taxon>Bacillati</taxon>
        <taxon>Bacillota</taxon>
        <taxon>Clostridia</taxon>
        <taxon>Eubacteriales</taxon>
        <taxon>Clostridiaceae</taxon>
        <taxon>Clostridium</taxon>
    </lineage>
</organism>
<proteinExistence type="predicted"/>